<dbReference type="InterPro" id="IPR016176">
    <property type="entry name" value="Cbl-dep_enz_cat"/>
</dbReference>
<dbReference type="Gene3D" id="3.20.20.240">
    <property type="entry name" value="Methylmalonyl-CoA mutase"/>
    <property type="match status" value="1"/>
</dbReference>
<reference evidence="3" key="1">
    <citation type="submission" date="2017-06" db="EMBL/GenBank/DDBJ databases">
        <title>Capnocytophaga spp. assemblies.</title>
        <authorList>
            <person name="Gulvik C.A."/>
        </authorList>
    </citation>
    <scope>NUCLEOTIDE SEQUENCE [LARGE SCALE GENOMIC DNA]</scope>
    <source>
        <strain evidence="3">H2177</strain>
    </source>
</reference>
<organism evidence="2 3">
    <name type="scientific">Capnocytophaga stomatis</name>
    <dbReference type="NCBI Taxonomy" id="1848904"/>
    <lineage>
        <taxon>Bacteria</taxon>
        <taxon>Pseudomonadati</taxon>
        <taxon>Bacteroidota</taxon>
        <taxon>Flavobacteriia</taxon>
        <taxon>Flavobacteriales</taxon>
        <taxon>Flavobacteriaceae</taxon>
        <taxon>Capnocytophaga</taxon>
    </lineage>
</organism>
<dbReference type="GO" id="GO:0031419">
    <property type="term" value="F:cobalamin binding"/>
    <property type="evidence" value="ECO:0007669"/>
    <property type="project" value="InterPro"/>
</dbReference>
<dbReference type="PANTHER" id="PTHR48101:SF1">
    <property type="entry name" value="METHYLMALONYL-COA MUTASE, LARGE SUBUNIT"/>
    <property type="match status" value="1"/>
</dbReference>
<dbReference type="KEGG" id="csto:CGC58_02955"/>
<sequence>MIEMYFKDSPKTTAKQWKQRVQFELQGADYNDLLVHKSHEGIPLLPFYTSENKQFTYEVNAEPKAMISLYCSNTEQTLKRINFWLSKNVNHFFIALHFEKNNWSEFFSQLPENGVYFIDIQLLDLLFLQKINELIQNCNREIFLCNDCIHKFLKKGKWFQNQKSDLELVINNVADKNPVIFVDTTLYQNAGAGMIQQIAYGVSQAMEYFKNICNKFIINELKICFKVAVGDNFMFEISKMRAFRQVTESVFEKFGSNIKIFFITETSNRGLSILKSKYNENYVSLAYESAILGGSDFVIPKNSVIYKKNTLENEVNNIEEIQKIIQNRKAVFLNGMYSFETISCEIAKKSLLLFQNIEKSGGLLEQVKNHTLQKKIKEKAQEEQILFEKQIEEMNIDFQCFASKEEWELYPFVKQKQEKTLVEPLIEKRLWEKIEKRQLKK</sequence>
<dbReference type="EMBL" id="CP022387">
    <property type="protein sequence ID" value="ATA88774.1"/>
    <property type="molecule type" value="Genomic_DNA"/>
</dbReference>
<dbReference type="Proteomes" id="UP000217348">
    <property type="component" value="Chromosome"/>
</dbReference>
<dbReference type="GO" id="GO:0016866">
    <property type="term" value="F:intramolecular transferase activity"/>
    <property type="evidence" value="ECO:0007669"/>
    <property type="project" value="InterPro"/>
</dbReference>
<dbReference type="SUPFAM" id="SSF51703">
    <property type="entry name" value="Cobalamin (vitamin B12)-dependent enzymes"/>
    <property type="match status" value="1"/>
</dbReference>
<dbReference type="InterPro" id="IPR006099">
    <property type="entry name" value="MeMalonylCoA_mutase_a/b_cat"/>
</dbReference>
<dbReference type="Pfam" id="PF01642">
    <property type="entry name" value="MM_CoA_mutase"/>
    <property type="match status" value="1"/>
</dbReference>
<evidence type="ECO:0000259" key="1">
    <source>
        <dbReference type="Pfam" id="PF01642"/>
    </source>
</evidence>
<dbReference type="PANTHER" id="PTHR48101">
    <property type="entry name" value="METHYLMALONYL-COA MUTASE, MITOCHONDRIAL-RELATED"/>
    <property type="match status" value="1"/>
</dbReference>
<accession>A0A250FUN8</accession>
<evidence type="ECO:0000313" key="3">
    <source>
        <dbReference type="Proteomes" id="UP000217348"/>
    </source>
</evidence>
<name>A0A250FUN8_9FLAO</name>
<evidence type="ECO:0000313" key="2">
    <source>
        <dbReference type="EMBL" id="ATA88774.1"/>
    </source>
</evidence>
<feature type="domain" description="Methylmalonyl-CoA mutase alpha/beta chain catalytic" evidence="1">
    <location>
        <begin position="146"/>
        <end position="409"/>
    </location>
</feature>
<gene>
    <name evidence="2" type="ORF">CGC58_02955</name>
</gene>
<dbReference type="OrthoDB" id="9762378at2"/>
<dbReference type="AlphaFoldDB" id="A0A250FUN8"/>
<protein>
    <recommendedName>
        <fullName evidence="1">Methylmalonyl-CoA mutase alpha/beta chain catalytic domain-containing protein</fullName>
    </recommendedName>
</protein>
<proteinExistence type="predicted"/>